<accession>A0ABP9DH01</accession>
<comment type="caution">
    <text evidence="2">The sequence shown here is derived from an EMBL/GenBank/DDBJ whole genome shotgun (WGS) entry which is preliminary data.</text>
</comment>
<dbReference type="Proteomes" id="UP001500298">
    <property type="component" value="Unassembled WGS sequence"/>
</dbReference>
<name>A0ABP9DH01_9BACT</name>
<dbReference type="PROSITE" id="PS51257">
    <property type="entry name" value="PROKAR_LIPOPROTEIN"/>
    <property type="match status" value="1"/>
</dbReference>
<evidence type="ECO:0000313" key="3">
    <source>
        <dbReference type="Proteomes" id="UP001500298"/>
    </source>
</evidence>
<evidence type="ECO:0000313" key="2">
    <source>
        <dbReference type="EMBL" id="GAA4844577.1"/>
    </source>
</evidence>
<reference evidence="3" key="1">
    <citation type="journal article" date="2019" name="Int. J. Syst. Evol. Microbiol.">
        <title>The Global Catalogue of Microorganisms (GCM) 10K type strain sequencing project: providing services to taxonomists for standard genome sequencing and annotation.</title>
        <authorList>
            <consortium name="The Broad Institute Genomics Platform"/>
            <consortium name="The Broad Institute Genome Sequencing Center for Infectious Disease"/>
            <person name="Wu L."/>
            <person name="Ma J."/>
        </authorList>
    </citation>
    <scope>NUCLEOTIDE SEQUENCE [LARGE SCALE GENOMIC DNA]</scope>
    <source>
        <strain evidence="3">JCM 18326</strain>
    </source>
</reference>
<evidence type="ECO:0000256" key="1">
    <source>
        <dbReference type="SAM" id="SignalP"/>
    </source>
</evidence>
<evidence type="ECO:0008006" key="4">
    <source>
        <dbReference type="Google" id="ProtNLM"/>
    </source>
</evidence>
<sequence length="229" mass="27527">MRKILIGLLLILTISCQSQNQELEYRSVEFYFDQIAELEVNELIEQKVLIDSLTIADKYLDKETEGLNKEGAMKYMEARMIVYQSFFKDYLYQQHLEYGDNVYVLYFTIAGFDDVEWDIVKWNKSDWKNDDKLNRDKLKSDSSLTKIFWNYDEGPKNMENIRLFIENDYLVFERGNLYHSLYDLKSDSLLFNEESPWHASNGEDKNQMNEWIKTNLHDKIEEELKEKRK</sequence>
<dbReference type="EMBL" id="BAABJX010000051">
    <property type="protein sequence ID" value="GAA4844577.1"/>
    <property type="molecule type" value="Genomic_DNA"/>
</dbReference>
<proteinExistence type="predicted"/>
<organism evidence="2 3">
    <name type="scientific">Algivirga pacifica</name>
    <dbReference type="NCBI Taxonomy" id="1162670"/>
    <lineage>
        <taxon>Bacteria</taxon>
        <taxon>Pseudomonadati</taxon>
        <taxon>Bacteroidota</taxon>
        <taxon>Cytophagia</taxon>
        <taxon>Cytophagales</taxon>
        <taxon>Flammeovirgaceae</taxon>
        <taxon>Algivirga</taxon>
    </lineage>
</organism>
<keyword evidence="1" id="KW-0732">Signal</keyword>
<gene>
    <name evidence="2" type="ORF">GCM10023331_31780</name>
</gene>
<dbReference type="RefSeq" id="WP_345373559.1">
    <property type="nucleotide sequence ID" value="NZ_BAABJX010000051.1"/>
</dbReference>
<protein>
    <recommendedName>
        <fullName evidence="4">DUF4136 domain-containing protein</fullName>
    </recommendedName>
</protein>
<keyword evidence="3" id="KW-1185">Reference proteome</keyword>
<feature type="chain" id="PRO_5046297067" description="DUF4136 domain-containing protein" evidence="1">
    <location>
        <begin position="21"/>
        <end position="229"/>
    </location>
</feature>
<feature type="signal peptide" evidence="1">
    <location>
        <begin position="1"/>
        <end position="20"/>
    </location>
</feature>